<sequence length="233" mass="25739">MWLQWTRGALICALLLTSVRAQSGDAEWGSGVEEERPKLVFTSNTTAKPATSREVGDDPVRSGSDAGWPPPFFEAFVLDEEEGKLAEDACTVNFHTSAAWARQMKAYRDEVAYLKAIQHGNQAVVENLVQYVGAEMGEQRYQDVIEENIGGIREDHSSCSGVVDKTAEELRTQLEGESQEALTGIQKIKEESLAFEDMLRAASDMAGRLESTSKALHASLNQQLRKSLQPPRH</sequence>
<keyword evidence="4" id="KW-1185">Reference proteome</keyword>
<name>A0AAV6GNM6_9TELE</name>
<feature type="chain" id="PRO_5043876702" evidence="2">
    <location>
        <begin position="22"/>
        <end position="233"/>
    </location>
</feature>
<comment type="caution">
    <text evidence="3">The sequence shown here is derived from an EMBL/GenBank/DDBJ whole genome shotgun (WGS) entry which is preliminary data.</text>
</comment>
<feature type="signal peptide" evidence="2">
    <location>
        <begin position="1"/>
        <end position="21"/>
    </location>
</feature>
<gene>
    <name evidence="3" type="ORF">AALO_G00109730</name>
</gene>
<keyword evidence="2" id="KW-0732">Signal</keyword>
<feature type="region of interest" description="Disordered" evidence="1">
    <location>
        <begin position="44"/>
        <end position="65"/>
    </location>
</feature>
<accession>A0AAV6GNM6</accession>
<dbReference type="Proteomes" id="UP000823561">
    <property type="component" value="Chromosome 8"/>
</dbReference>
<evidence type="ECO:0000313" key="4">
    <source>
        <dbReference type="Proteomes" id="UP000823561"/>
    </source>
</evidence>
<reference evidence="3" key="1">
    <citation type="submission" date="2020-10" db="EMBL/GenBank/DDBJ databases">
        <title>Chromosome-scale genome assembly of the Allis shad, Alosa alosa.</title>
        <authorList>
            <person name="Margot Z."/>
            <person name="Christophe K."/>
            <person name="Cabau C."/>
            <person name="Louis A."/>
            <person name="Berthelot C."/>
            <person name="Parey E."/>
            <person name="Roest Crollius H."/>
            <person name="Montfort J."/>
            <person name="Robinson-Rechavi M."/>
            <person name="Bucao C."/>
            <person name="Bouchez O."/>
            <person name="Gislard M."/>
            <person name="Lluch J."/>
            <person name="Milhes M."/>
            <person name="Lampietro C."/>
            <person name="Lopez Roques C."/>
            <person name="Donnadieu C."/>
            <person name="Braasch I."/>
            <person name="Desvignes T."/>
            <person name="Postlethwait J."/>
            <person name="Bobe J."/>
            <person name="Guiguen Y."/>
        </authorList>
    </citation>
    <scope>NUCLEOTIDE SEQUENCE</scope>
    <source>
        <strain evidence="3">M-15738</strain>
        <tissue evidence="3">Blood</tissue>
    </source>
</reference>
<proteinExistence type="predicted"/>
<dbReference type="EMBL" id="JADWDJ010000008">
    <property type="protein sequence ID" value="KAG5276788.1"/>
    <property type="molecule type" value="Genomic_DNA"/>
</dbReference>
<evidence type="ECO:0000313" key="3">
    <source>
        <dbReference type="EMBL" id="KAG5276788.1"/>
    </source>
</evidence>
<protein>
    <submittedName>
        <fullName evidence="3">Uncharacterized protein</fullName>
    </submittedName>
</protein>
<evidence type="ECO:0000256" key="2">
    <source>
        <dbReference type="SAM" id="SignalP"/>
    </source>
</evidence>
<dbReference type="AlphaFoldDB" id="A0AAV6GNM6"/>
<evidence type="ECO:0000256" key="1">
    <source>
        <dbReference type="SAM" id="MobiDB-lite"/>
    </source>
</evidence>
<organism evidence="3 4">
    <name type="scientific">Alosa alosa</name>
    <name type="common">allis shad</name>
    <dbReference type="NCBI Taxonomy" id="278164"/>
    <lineage>
        <taxon>Eukaryota</taxon>
        <taxon>Metazoa</taxon>
        <taxon>Chordata</taxon>
        <taxon>Craniata</taxon>
        <taxon>Vertebrata</taxon>
        <taxon>Euteleostomi</taxon>
        <taxon>Actinopterygii</taxon>
        <taxon>Neopterygii</taxon>
        <taxon>Teleostei</taxon>
        <taxon>Clupei</taxon>
        <taxon>Clupeiformes</taxon>
        <taxon>Clupeoidei</taxon>
        <taxon>Clupeidae</taxon>
        <taxon>Alosa</taxon>
    </lineage>
</organism>